<feature type="domain" description="DUF6089" evidence="1">
    <location>
        <begin position="3"/>
        <end position="229"/>
    </location>
</feature>
<comment type="caution">
    <text evidence="2">The sequence shown here is derived from an EMBL/GenBank/DDBJ whole genome shotgun (WGS) entry which is preliminary data.</text>
</comment>
<name>A0ABU1TKS2_9FLAO</name>
<organism evidence="2 3">
    <name type="scientific">Flavobacterium arsenatis</name>
    <dbReference type="NCBI Taxonomy" id="1484332"/>
    <lineage>
        <taxon>Bacteria</taxon>
        <taxon>Pseudomonadati</taxon>
        <taxon>Bacteroidota</taxon>
        <taxon>Flavobacteriia</taxon>
        <taxon>Flavobacteriales</taxon>
        <taxon>Flavobacteriaceae</taxon>
        <taxon>Flavobacterium</taxon>
    </lineage>
</organism>
<dbReference type="Pfam" id="PF19573">
    <property type="entry name" value="DUF6089"/>
    <property type="match status" value="1"/>
</dbReference>
<dbReference type="SUPFAM" id="SSF56925">
    <property type="entry name" value="OMPA-like"/>
    <property type="match status" value="1"/>
</dbReference>
<dbReference type="RefSeq" id="WP_310024187.1">
    <property type="nucleotide sequence ID" value="NZ_JAVDVI010000001.1"/>
</dbReference>
<keyword evidence="3" id="KW-1185">Reference proteome</keyword>
<evidence type="ECO:0000313" key="3">
    <source>
        <dbReference type="Proteomes" id="UP001255185"/>
    </source>
</evidence>
<gene>
    <name evidence="2" type="ORF">J2X31_000539</name>
</gene>
<dbReference type="Gene3D" id="2.40.160.20">
    <property type="match status" value="1"/>
</dbReference>
<dbReference type="InterPro" id="IPR011250">
    <property type="entry name" value="OMP/PagP_B-barrel"/>
</dbReference>
<dbReference type="Proteomes" id="UP001255185">
    <property type="component" value="Unassembled WGS sequence"/>
</dbReference>
<evidence type="ECO:0000313" key="2">
    <source>
        <dbReference type="EMBL" id="MDR6966546.1"/>
    </source>
</evidence>
<reference evidence="2 3" key="1">
    <citation type="submission" date="2023-07" db="EMBL/GenBank/DDBJ databases">
        <title>Sorghum-associated microbial communities from plants grown in Nebraska, USA.</title>
        <authorList>
            <person name="Schachtman D."/>
        </authorList>
    </citation>
    <scope>NUCLEOTIDE SEQUENCE [LARGE SCALE GENOMIC DNA]</scope>
    <source>
        <strain evidence="2 3">3773</strain>
    </source>
</reference>
<evidence type="ECO:0000259" key="1">
    <source>
        <dbReference type="Pfam" id="PF19573"/>
    </source>
</evidence>
<proteinExistence type="predicted"/>
<accession>A0ABU1TKS2</accession>
<protein>
    <recommendedName>
        <fullName evidence="1">DUF6089 domain-containing protein</fullName>
    </recommendedName>
</protein>
<dbReference type="EMBL" id="JAVDVI010000001">
    <property type="protein sequence ID" value="MDR6966546.1"/>
    <property type="molecule type" value="Genomic_DNA"/>
</dbReference>
<sequence>MNRLFLSIICLISFSATKAQIHEIGVFAGGSNFVGDVGSMTYLKPNELAYGLIYKWNKSPRHSWRASITNVKITADDDKSKDERRKQRDYDFENTIKEVSLGLEFNFFDFNLHDLERQITPYVFLGLSYTHYNGLYLVDNGASADIRKDSSHGTLSVPMAVGVKSNITPHWVLGFEISPRYTFADDIDGSFPKNDALKDFRFGNINSNDWYIVSGFTLTYTFGNKPCYCD</sequence>
<dbReference type="InterPro" id="IPR045743">
    <property type="entry name" value="DUF6089"/>
</dbReference>